<proteinExistence type="predicted"/>
<evidence type="ECO:0000313" key="5">
    <source>
        <dbReference type="EMBL" id="MDA0161353.1"/>
    </source>
</evidence>
<dbReference type="PANTHER" id="PTHR44688:SF16">
    <property type="entry name" value="DNA-BINDING TRANSCRIPTIONAL ACTIVATOR DEVR_DOSR"/>
    <property type="match status" value="1"/>
</dbReference>
<dbReference type="SMART" id="SM00421">
    <property type="entry name" value="HTH_LUXR"/>
    <property type="match status" value="1"/>
</dbReference>
<dbReference type="GO" id="GO:0006355">
    <property type="term" value="P:regulation of DNA-templated transcription"/>
    <property type="evidence" value="ECO:0007669"/>
    <property type="project" value="InterPro"/>
</dbReference>
<dbReference type="Proteomes" id="UP001149140">
    <property type="component" value="Unassembled WGS sequence"/>
</dbReference>
<evidence type="ECO:0000256" key="2">
    <source>
        <dbReference type="ARBA" id="ARBA00023125"/>
    </source>
</evidence>
<evidence type="ECO:0000259" key="4">
    <source>
        <dbReference type="PROSITE" id="PS50043"/>
    </source>
</evidence>
<dbReference type="GO" id="GO:0003677">
    <property type="term" value="F:DNA binding"/>
    <property type="evidence" value="ECO:0007669"/>
    <property type="project" value="UniProtKB-KW"/>
</dbReference>
<evidence type="ECO:0000313" key="6">
    <source>
        <dbReference type="Proteomes" id="UP001149140"/>
    </source>
</evidence>
<keyword evidence="2" id="KW-0238">DNA-binding</keyword>
<dbReference type="PRINTS" id="PR00038">
    <property type="entry name" value="HTHLUXR"/>
</dbReference>
<evidence type="ECO:0000256" key="1">
    <source>
        <dbReference type="ARBA" id="ARBA00023015"/>
    </source>
</evidence>
<dbReference type="AlphaFoldDB" id="A0A9X3S580"/>
<dbReference type="PROSITE" id="PS50043">
    <property type="entry name" value="HTH_LUXR_2"/>
    <property type="match status" value="1"/>
</dbReference>
<keyword evidence="6" id="KW-1185">Reference proteome</keyword>
<keyword evidence="1" id="KW-0805">Transcription regulation</keyword>
<reference evidence="5" key="1">
    <citation type="submission" date="2022-10" db="EMBL/GenBank/DDBJ databases">
        <title>The WGS of Solirubrobacter ginsenosidimutans DSM 21036.</title>
        <authorList>
            <person name="Jiang Z."/>
        </authorList>
    </citation>
    <scope>NUCLEOTIDE SEQUENCE</scope>
    <source>
        <strain evidence="5">DSM 21036</strain>
    </source>
</reference>
<dbReference type="Gene3D" id="1.10.10.10">
    <property type="entry name" value="Winged helix-like DNA-binding domain superfamily/Winged helix DNA-binding domain"/>
    <property type="match status" value="1"/>
</dbReference>
<dbReference type="PANTHER" id="PTHR44688">
    <property type="entry name" value="DNA-BINDING TRANSCRIPTIONAL ACTIVATOR DEVR_DOSR"/>
    <property type="match status" value="1"/>
</dbReference>
<sequence>MEDVRAELASTRVELLLIRTLALEALDRSDVRLALEATLAAAEATGNRSALLEPGTCPRSLLRDAIRHGTQHRALVGELLDVLDDRQPVIETPGLTLDPLTEREQGVLRYLTTSLSNREIAGELLVTTNTVKTHVRAIYRKLDVPDRRAAVERAKALGLLRGQLAHDGQVIRSG</sequence>
<dbReference type="InterPro" id="IPR036388">
    <property type="entry name" value="WH-like_DNA-bd_sf"/>
</dbReference>
<dbReference type="SUPFAM" id="SSF46894">
    <property type="entry name" value="C-terminal effector domain of the bipartite response regulators"/>
    <property type="match status" value="1"/>
</dbReference>
<gene>
    <name evidence="5" type="ORF">OM076_13830</name>
</gene>
<organism evidence="5 6">
    <name type="scientific">Solirubrobacter ginsenosidimutans</name>
    <dbReference type="NCBI Taxonomy" id="490573"/>
    <lineage>
        <taxon>Bacteria</taxon>
        <taxon>Bacillati</taxon>
        <taxon>Actinomycetota</taxon>
        <taxon>Thermoleophilia</taxon>
        <taxon>Solirubrobacterales</taxon>
        <taxon>Solirubrobacteraceae</taxon>
        <taxon>Solirubrobacter</taxon>
    </lineage>
</organism>
<dbReference type="InterPro" id="IPR016032">
    <property type="entry name" value="Sig_transdc_resp-reg_C-effctor"/>
</dbReference>
<dbReference type="InterPro" id="IPR000792">
    <property type="entry name" value="Tscrpt_reg_LuxR_C"/>
</dbReference>
<name>A0A9X3S580_9ACTN</name>
<feature type="domain" description="HTH luxR-type" evidence="4">
    <location>
        <begin position="93"/>
        <end position="158"/>
    </location>
</feature>
<dbReference type="EMBL" id="JAPDOD010000011">
    <property type="protein sequence ID" value="MDA0161353.1"/>
    <property type="molecule type" value="Genomic_DNA"/>
</dbReference>
<protein>
    <submittedName>
        <fullName evidence="5">LuxR C-terminal-related transcriptional regulator</fullName>
    </submittedName>
</protein>
<accession>A0A9X3S580</accession>
<dbReference type="CDD" id="cd06170">
    <property type="entry name" value="LuxR_C_like"/>
    <property type="match status" value="1"/>
</dbReference>
<keyword evidence="3" id="KW-0804">Transcription</keyword>
<dbReference type="Pfam" id="PF00196">
    <property type="entry name" value="GerE"/>
    <property type="match status" value="1"/>
</dbReference>
<evidence type="ECO:0000256" key="3">
    <source>
        <dbReference type="ARBA" id="ARBA00023163"/>
    </source>
</evidence>
<comment type="caution">
    <text evidence="5">The sequence shown here is derived from an EMBL/GenBank/DDBJ whole genome shotgun (WGS) entry which is preliminary data.</text>
</comment>